<dbReference type="Proteomes" id="UP000435187">
    <property type="component" value="Unassembled WGS sequence"/>
</dbReference>
<keyword evidence="1" id="KW-0238">DNA-binding</keyword>
<feature type="domain" description="HTH cro/C1-type" evidence="3">
    <location>
        <begin position="22"/>
        <end position="74"/>
    </location>
</feature>
<sequence length="432" mass="50589">MYCTKSYEESDVKSVYEKGKLIRKYRKEHNWTQGKLAKKVNTSVTTISRVESGQSYPSEELMSRIAKVLQIRELSHPEYHPLNTQLTSWQQSINQRNYATANKYYKELKKFPITYFYNQRVIYTWCNFQHALNLFHTDAAEKFLEDAKKFADTLTPANNYPFHKSIGLYYLLLDHIKDAFTYLNIASKQDPVKFEKDGEIHLYYALAYDKIGQTLCSVSYASTALSIFQSTLNQPNILLSRIIKIKSSLRSQQLPIKNIIQELHTILDNYTSIHRNYIYYLLGTAYLADNDFESALKYCRKAIYNEKIIPLKVIYIFFNALIYALLEDEEMALNVIDGGKSLNKNKKYDYYFYLLKGIIQGTHGSENYRNKLTNEIIPYFQLTGNSLDAKYCHAILGDIYYQKSVYKKAADNYYIYPKNSYISELLAKYPQK</sequence>
<dbReference type="InterPro" id="IPR011990">
    <property type="entry name" value="TPR-like_helical_dom_sf"/>
</dbReference>
<feature type="repeat" description="TPR" evidence="2">
    <location>
        <begin position="276"/>
        <end position="309"/>
    </location>
</feature>
<organism evidence="4 5">
    <name type="scientific">Gracilibacillus thailandensis</name>
    <dbReference type="NCBI Taxonomy" id="563735"/>
    <lineage>
        <taxon>Bacteria</taxon>
        <taxon>Bacillati</taxon>
        <taxon>Bacillota</taxon>
        <taxon>Bacilli</taxon>
        <taxon>Bacillales</taxon>
        <taxon>Bacillaceae</taxon>
        <taxon>Gracilibacillus</taxon>
    </lineage>
</organism>
<keyword evidence="5" id="KW-1185">Reference proteome</keyword>
<dbReference type="SUPFAM" id="SSF47413">
    <property type="entry name" value="lambda repressor-like DNA-binding domains"/>
    <property type="match status" value="1"/>
</dbReference>
<dbReference type="Gene3D" id="1.25.40.10">
    <property type="entry name" value="Tetratricopeptide repeat domain"/>
    <property type="match status" value="1"/>
</dbReference>
<dbReference type="SMART" id="SM00028">
    <property type="entry name" value="TPR"/>
    <property type="match status" value="2"/>
</dbReference>
<dbReference type="InterPro" id="IPR001387">
    <property type="entry name" value="Cro/C1-type_HTH"/>
</dbReference>
<evidence type="ECO:0000256" key="2">
    <source>
        <dbReference type="PROSITE-ProRule" id="PRU00339"/>
    </source>
</evidence>
<dbReference type="PROSITE" id="PS50943">
    <property type="entry name" value="HTH_CROC1"/>
    <property type="match status" value="1"/>
</dbReference>
<dbReference type="CDD" id="cd00093">
    <property type="entry name" value="HTH_XRE"/>
    <property type="match status" value="1"/>
</dbReference>
<name>A0A6N7R638_9BACI</name>
<protein>
    <submittedName>
        <fullName evidence="4">Helix-turn-helix domain-containing protein</fullName>
    </submittedName>
</protein>
<dbReference type="PANTHER" id="PTHR46558">
    <property type="entry name" value="TRACRIPTIONAL REGULATORY PROTEIN-RELATED-RELATED"/>
    <property type="match status" value="1"/>
</dbReference>
<dbReference type="SUPFAM" id="SSF48452">
    <property type="entry name" value="TPR-like"/>
    <property type="match status" value="1"/>
</dbReference>
<dbReference type="SMART" id="SM00530">
    <property type="entry name" value="HTH_XRE"/>
    <property type="match status" value="1"/>
</dbReference>
<gene>
    <name evidence="4" type="ORF">GH885_20590</name>
</gene>
<evidence type="ECO:0000313" key="4">
    <source>
        <dbReference type="EMBL" id="MRI68707.1"/>
    </source>
</evidence>
<proteinExistence type="predicted"/>
<reference evidence="4 5" key="1">
    <citation type="submission" date="2019-10" db="EMBL/GenBank/DDBJ databases">
        <title>Gracilibacillus salitolerans sp. nov., a moderate halophile isolated from a saline soil in northwest China.</title>
        <authorList>
            <person name="Gan L."/>
        </authorList>
    </citation>
    <scope>NUCLEOTIDE SEQUENCE [LARGE SCALE GENOMIC DNA]</scope>
    <source>
        <strain evidence="4 5">TP2-8</strain>
    </source>
</reference>
<evidence type="ECO:0000256" key="1">
    <source>
        <dbReference type="ARBA" id="ARBA00023125"/>
    </source>
</evidence>
<dbReference type="Gene3D" id="1.10.260.40">
    <property type="entry name" value="lambda repressor-like DNA-binding domains"/>
    <property type="match status" value="1"/>
</dbReference>
<evidence type="ECO:0000259" key="3">
    <source>
        <dbReference type="PROSITE" id="PS50943"/>
    </source>
</evidence>
<dbReference type="PROSITE" id="PS50005">
    <property type="entry name" value="TPR"/>
    <property type="match status" value="1"/>
</dbReference>
<dbReference type="EMBL" id="WJEE01000090">
    <property type="protein sequence ID" value="MRI68707.1"/>
    <property type="molecule type" value="Genomic_DNA"/>
</dbReference>
<dbReference type="Pfam" id="PF01381">
    <property type="entry name" value="HTH_3"/>
    <property type="match status" value="1"/>
</dbReference>
<dbReference type="PANTHER" id="PTHR46558:SF4">
    <property type="entry name" value="DNA-BIDING PHAGE PROTEIN"/>
    <property type="match status" value="1"/>
</dbReference>
<dbReference type="InterPro" id="IPR019734">
    <property type="entry name" value="TPR_rpt"/>
</dbReference>
<evidence type="ECO:0000313" key="5">
    <source>
        <dbReference type="Proteomes" id="UP000435187"/>
    </source>
</evidence>
<accession>A0A6N7R638</accession>
<keyword evidence="2" id="KW-0802">TPR repeat</keyword>
<comment type="caution">
    <text evidence="4">The sequence shown here is derived from an EMBL/GenBank/DDBJ whole genome shotgun (WGS) entry which is preliminary data.</text>
</comment>
<dbReference type="GO" id="GO:0003677">
    <property type="term" value="F:DNA binding"/>
    <property type="evidence" value="ECO:0007669"/>
    <property type="project" value="UniProtKB-KW"/>
</dbReference>
<dbReference type="InterPro" id="IPR010982">
    <property type="entry name" value="Lambda_DNA-bd_dom_sf"/>
</dbReference>
<dbReference type="AlphaFoldDB" id="A0A6N7R638"/>